<evidence type="ECO:0000256" key="6">
    <source>
        <dbReference type="ARBA" id="ARBA00022475"/>
    </source>
</evidence>
<dbReference type="PANTHER" id="PTHR36122:SF2">
    <property type="entry name" value="NICOTINAMIDE RIBOSIDE TRANSPORTER PNUC"/>
    <property type="match status" value="1"/>
</dbReference>
<reference evidence="11 12" key="1">
    <citation type="submission" date="2013-09" db="EMBL/GenBank/DDBJ databases">
        <authorList>
            <person name="Zeng Z."/>
            <person name="Chen C."/>
        </authorList>
    </citation>
    <scope>NUCLEOTIDE SEQUENCE [LARGE SCALE GENOMIC DNA]</scope>
    <source>
        <strain evidence="11 12">F44-8</strain>
    </source>
</reference>
<evidence type="ECO:0000256" key="7">
    <source>
        <dbReference type="ARBA" id="ARBA00022692"/>
    </source>
</evidence>
<evidence type="ECO:0000256" key="9">
    <source>
        <dbReference type="ARBA" id="ARBA00023136"/>
    </source>
</evidence>
<comment type="caution">
    <text evidence="11">The sequence shown here is derived from an EMBL/GenBank/DDBJ whole genome shotgun (WGS) entry which is preliminary data.</text>
</comment>
<evidence type="ECO:0000313" key="12">
    <source>
        <dbReference type="Proteomes" id="UP000030129"/>
    </source>
</evidence>
<feature type="transmembrane region" description="Helical" evidence="10">
    <location>
        <begin position="15"/>
        <end position="36"/>
    </location>
</feature>
<gene>
    <name evidence="11" type="ORF">Q763_16145</name>
</gene>
<protein>
    <recommendedName>
        <fullName evidence="4">Nicotinamide riboside transporter PnuC</fullName>
    </recommendedName>
</protein>
<dbReference type="STRING" id="1406840.Q763_16145"/>
<dbReference type="PANTHER" id="PTHR36122">
    <property type="entry name" value="NICOTINAMIDE RIBOSIDE TRANSPORTER PNUC"/>
    <property type="match status" value="1"/>
</dbReference>
<evidence type="ECO:0000256" key="3">
    <source>
        <dbReference type="ARBA" id="ARBA00006669"/>
    </source>
</evidence>
<accession>A0A0A2LRU5</accession>
<keyword evidence="12" id="KW-1185">Reference proteome</keyword>
<comment type="function">
    <text evidence="1">Required for nicotinamide riboside transport across the inner membrane.</text>
</comment>
<keyword evidence="6" id="KW-1003">Cell membrane</keyword>
<dbReference type="EMBL" id="JRLV01000024">
    <property type="protein sequence ID" value="KGO78920.1"/>
    <property type="molecule type" value="Genomic_DNA"/>
</dbReference>
<evidence type="ECO:0000256" key="8">
    <source>
        <dbReference type="ARBA" id="ARBA00022989"/>
    </source>
</evidence>
<keyword evidence="9 10" id="KW-0472">Membrane</keyword>
<name>A0A0A2LRU5_9FLAO</name>
<feature type="transmembrane region" description="Helical" evidence="10">
    <location>
        <begin position="160"/>
        <end position="177"/>
    </location>
</feature>
<feature type="transmembrane region" description="Helical" evidence="10">
    <location>
        <begin position="183"/>
        <end position="200"/>
    </location>
</feature>
<dbReference type="GO" id="GO:0034257">
    <property type="term" value="F:nicotinamide riboside transmembrane transporter activity"/>
    <property type="evidence" value="ECO:0007669"/>
    <property type="project" value="InterPro"/>
</dbReference>
<sequence length="211" mass="24603">MSEVFDFLFASYKEYSTFQISVEVVGLIFGTLSVIFSARNSIWVYPTGIISTIAYIYLLYQWELFGDLIINAYYFIMSIYGWILWSKKDKEHHTLLKISSMNAKDNLICLGIFTISSIFVASVYIYFDKFTAWWSYIDNLTTALCFIGMWLLAKRKIENWIFLIIADIISIPLYFIKGYTLSSILYLILTIIAIFGYLSWKKTLQNNIQPA</sequence>
<keyword evidence="8 10" id="KW-1133">Transmembrane helix</keyword>
<dbReference type="InterPro" id="IPR006419">
    <property type="entry name" value="NMN_transpt_PnuC"/>
</dbReference>
<dbReference type="NCBIfam" id="TIGR01528">
    <property type="entry name" value="NMN_trans_PnuC"/>
    <property type="match status" value="1"/>
</dbReference>
<comment type="subcellular location">
    <subcellularLocation>
        <location evidence="2">Cell membrane</location>
        <topology evidence="2">Multi-pass membrane protein</topology>
    </subcellularLocation>
</comment>
<dbReference type="AlphaFoldDB" id="A0A0A2LRU5"/>
<evidence type="ECO:0000256" key="4">
    <source>
        <dbReference type="ARBA" id="ARBA00017522"/>
    </source>
</evidence>
<evidence type="ECO:0000256" key="10">
    <source>
        <dbReference type="SAM" id="Phobius"/>
    </source>
</evidence>
<dbReference type="Pfam" id="PF04973">
    <property type="entry name" value="NMN_transporter"/>
    <property type="match status" value="1"/>
</dbReference>
<dbReference type="eggNOG" id="COG3201">
    <property type="taxonomic scope" value="Bacteria"/>
</dbReference>
<proteinExistence type="inferred from homology"/>
<feature type="transmembrane region" description="Helical" evidence="10">
    <location>
        <begin position="68"/>
        <end position="86"/>
    </location>
</feature>
<evidence type="ECO:0000256" key="1">
    <source>
        <dbReference type="ARBA" id="ARBA00002672"/>
    </source>
</evidence>
<feature type="transmembrane region" description="Helical" evidence="10">
    <location>
        <begin position="133"/>
        <end position="153"/>
    </location>
</feature>
<feature type="transmembrane region" description="Helical" evidence="10">
    <location>
        <begin position="107"/>
        <end position="127"/>
    </location>
</feature>
<dbReference type="GO" id="GO:0005886">
    <property type="term" value="C:plasma membrane"/>
    <property type="evidence" value="ECO:0007669"/>
    <property type="project" value="UniProtKB-SubCell"/>
</dbReference>
<keyword evidence="5" id="KW-0813">Transport</keyword>
<evidence type="ECO:0000256" key="2">
    <source>
        <dbReference type="ARBA" id="ARBA00004651"/>
    </source>
</evidence>
<comment type="similarity">
    <text evidence="3">Belongs to the nicotinamide ribonucleoside (NR) uptake permease (TC 4.B.1) family.</text>
</comment>
<feature type="transmembrane region" description="Helical" evidence="10">
    <location>
        <begin position="43"/>
        <end position="62"/>
    </location>
</feature>
<organism evidence="11 12">
    <name type="scientific">Flavobacterium beibuense F44-8</name>
    <dbReference type="NCBI Taxonomy" id="1406840"/>
    <lineage>
        <taxon>Bacteria</taxon>
        <taxon>Pseudomonadati</taxon>
        <taxon>Bacteroidota</taxon>
        <taxon>Flavobacteriia</taxon>
        <taxon>Flavobacteriales</taxon>
        <taxon>Flavobacteriaceae</taxon>
        <taxon>Flavobacterium</taxon>
    </lineage>
</organism>
<evidence type="ECO:0000256" key="5">
    <source>
        <dbReference type="ARBA" id="ARBA00022448"/>
    </source>
</evidence>
<keyword evidence="7 10" id="KW-0812">Transmembrane</keyword>
<dbReference type="RefSeq" id="WP_035136000.1">
    <property type="nucleotide sequence ID" value="NZ_JRLV01000024.1"/>
</dbReference>
<evidence type="ECO:0000313" key="11">
    <source>
        <dbReference type="EMBL" id="KGO78920.1"/>
    </source>
</evidence>
<dbReference type="Proteomes" id="UP000030129">
    <property type="component" value="Unassembled WGS sequence"/>
</dbReference>